<evidence type="ECO:0000256" key="10">
    <source>
        <dbReference type="ARBA" id="ARBA00022967"/>
    </source>
</evidence>
<keyword evidence="14 18" id="KW-0830">Ubiquinone</keyword>
<keyword evidence="11 18" id="KW-0249">Electron transport</keyword>
<evidence type="ECO:0000256" key="14">
    <source>
        <dbReference type="ARBA" id="ARBA00023075"/>
    </source>
</evidence>
<comment type="catalytic activity">
    <reaction evidence="17 18">
        <text>a ubiquinone + NADH + 5 H(+)(in) = a ubiquinol + NAD(+) + 4 H(+)(out)</text>
        <dbReference type="Rhea" id="RHEA:29091"/>
        <dbReference type="Rhea" id="RHEA-COMP:9565"/>
        <dbReference type="Rhea" id="RHEA-COMP:9566"/>
        <dbReference type="ChEBI" id="CHEBI:15378"/>
        <dbReference type="ChEBI" id="CHEBI:16389"/>
        <dbReference type="ChEBI" id="CHEBI:17976"/>
        <dbReference type="ChEBI" id="CHEBI:57540"/>
        <dbReference type="ChEBI" id="CHEBI:57945"/>
        <dbReference type="EC" id="7.1.1.2"/>
    </reaction>
</comment>
<dbReference type="InterPro" id="IPR001750">
    <property type="entry name" value="ND/Mrp_TM"/>
</dbReference>
<keyword evidence="15 18" id="KW-0496">Mitochondrion</keyword>
<feature type="transmembrane region" description="Helical" evidence="18">
    <location>
        <begin position="239"/>
        <end position="258"/>
    </location>
</feature>
<comment type="function">
    <text evidence="18">Core subunit of the mitochondrial membrane respiratory chain NADH dehydrogenase (Complex I) which catalyzes electron transfer from NADH through the respiratory chain, using ubiquinone as an electron acceptor. Essential for the catalytic activity and assembly of complex I.</text>
</comment>
<sequence length="339" mass="40209">MNKNFNLNKFMFFIIIIMSTLYSISSNSWINIWMSMEINLMSFIPLMLMINNLLSTKSMITYFMIQAIASMNFLFIILIKTIQFKWFNYFNQSIPLIIMNLCLLTKMGMVPLYQWFPITMKNLNWLNCFILSTWQKIIPMVTLSYCMMYPIILMSIIFSSIISSIMNFNQNNLKILMSLSSINHMSWMLSTMLINMNLWLFYLTLYAILNYIIMMSFNNSNIFSLMQIYMMKIPPLNKMMIMINLFSLGGLPPFLGFLPKLLTINLLLINNNYLIIIILLTTSLINIFIYLRITFSSFMIINYEMKLSTNYNYMNNIVYLFSLINSFWLIIITVMYLLN</sequence>
<evidence type="ECO:0000256" key="9">
    <source>
        <dbReference type="ARBA" id="ARBA00022792"/>
    </source>
</evidence>
<keyword evidence="13 18" id="KW-0520">NAD</keyword>
<accession>A0A0U1Z8F0</accession>
<dbReference type="InterPro" id="IPR003917">
    <property type="entry name" value="NADH_UbQ_OxRdtase_chain2"/>
</dbReference>
<dbReference type="Pfam" id="PF00361">
    <property type="entry name" value="Proton_antipo_M"/>
    <property type="match status" value="1"/>
</dbReference>
<keyword evidence="16 18" id="KW-0472">Membrane</keyword>
<feature type="transmembrane region" description="Helical" evidence="18">
    <location>
        <begin position="7"/>
        <end position="24"/>
    </location>
</feature>
<keyword evidence="7 18" id="KW-0679">Respiratory chain</keyword>
<feature type="transmembrane region" description="Helical" evidence="18">
    <location>
        <begin position="30"/>
        <end position="50"/>
    </location>
</feature>
<geneLocation type="mitochondrion" evidence="20"/>
<evidence type="ECO:0000313" key="20">
    <source>
        <dbReference type="EMBL" id="AJR19240.1"/>
    </source>
</evidence>
<dbReference type="GO" id="GO:0008137">
    <property type="term" value="F:NADH dehydrogenase (ubiquinone) activity"/>
    <property type="evidence" value="ECO:0007669"/>
    <property type="project" value="UniProtKB-EC"/>
</dbReference>
<evidence type="ECO:0000256" key="18">
    <source>
        <dbReference type="RuleBase" id="RU003403"/>
    </source>
</evidence>
<dbReference type="PANTHER" id="PTHR46552:SF1">
    <property type="entry name" value="NADH-UBIQUINONE OXIDOREDUCTASE CHAIN 2"/>
    <property type="match status" value="1"/>
</dbReference>
<protein>
    <recommendedName>
        <fullName evidence="5 18">NADH-ubiquinone oxidoreductase chain 2</fullName>
        <ecNumber evidence="4 18">7.1.1.2</ecNumber>
    </recommendedName>
</protein>
<proteinExistence type="inferred from homology"/>
<dbReference type="EC" id="7.1.1.2" evidence="4 18"/>
<reference evidence="20" key="1">
    <citation type="journal article" date="2015" name="Mitochondrial DNA">
        <title>The mitochondrial genomes of the caddisflies Sericostoma personatum and Thremma gallicum (Insecta: Trichoptera).</title>
        <authorList>
            <person name="Dietz L."/>
            <person name="Brand P."/>
            <person name="Eschner L.M."/>
            <person name="Leese F."/>
        </authorList>
    </citation>
    <scope>NUCLEOTIDE SEQUENCE</scope>
    <source>
        <tissue evidence="20">Thorax</tissue>
    </source>
</reference>
<evidence type="ECO:0000256" key="2">
    <source>
        <dbReference type="ARBA" id="ARBA00004448"/>
    </source>
</evidence>
<dbReference type="GO" id="GO:0006120">
    <property type="term" value="P:mitochondrial electron transport, NADH to ubiquinone"/>
    <property type="evidence" value="ECO:0007669"/>
    <property type="project" value="InterPro"/>
</dbReference>
<evidence type="ECO:0000256" key="12">
    <source>
        <dbReference type="ARBA" id="ARBA00022989"/>
    </source>
</evidence>
<feature type="transmembrane region" description="Helical" evidence="18">
    <location>
        <begin position="62"/>
        <end position="82"/>
    </location>
</feature>
<keyword evidence="10 18" id="KW-1278">Translocase</keyword>
<comment type="function">
    <text evidence="1">Core subunit of the mitochondrial membrane respiratory chain NADH dehydrogenase (Complex I) that is believed to belong to the minimal assembly required for catalysis. Complex I functions in the transfer of electrons from NADH to the respiratory chain. The immediate electron acceptor for the enzyme is believed to be ubiquinone.</text>
</comment>
<name>A0A0U1Z8F0_9NEOP</name>
<feature type="transmembrane region" description="Helical" evidence="18">
    <location>
        <begin position="147"/>
        <end position="168"/>
    </location>
</feature>
<dbReference type="AlphaFoldDB" id="A0A0U1Z8F0"/>
<evidence type="ECO:0000256" key="11">
    <source>
        <dbReference type="ARBA" id="ARBA00022982"/>
    </source>
</evidence>
<dbReference type="PANTHER" id="PTHR46552">
    <property type="entry name" value="NADH-UBIQUINONE OXIDOREDUCTASE CHAIN 2"/>
    <property type="match status" value="1"/>
</dbReference>
<organism evidence="20">
    <name type="scientific">Sericostoma personatum</name>
    <dbReference type="NCBI Taxonomy" id="1271737"/>
    <lineage>
        <taxon>Eukaryota</taxon>
        <taxon>Metazoa</taxon>
        <taxon>Ecdysozoa</taxon>
        <taxon>Arthropoda</taxon>
        <taxon>Hexapoda</taxon>
        <taxon>Insecta</taxon>
        <taxon>Pterygota</taxon>
        <taxon>Neoptera</taxon>
        <taxon>Endopterygota</taxon>
        <taxon>Trichoptera</taxon>
        <taxon>Integripalpia</taxon>
        <taxon>Brevitentoria</taxon>
        <taxon>Sericostomatoidea</taxon>
        <taxon>Sericostomatidae</taxon>
        <taxon>Sericostoma</taxon>
    </lineage>
</organism>
<evidence type="ECO:0000256" key="17">
    <source>
        <dbReference type="ARBA" id="ARBA00049551"/>
    </source>
</evidence>
<evidence type="ECO:0000256" key="1">
    <source>
        <dbReference type="ARBA" id="ARBA00003257"/>
    </source>
</evidence>
<keyword evidence="12 18" id="KW-1133">Transmembrane helix</keyword>
<feature type="domain" description="NADH:quinone oxidoreductase/Mrp antiporter transmembrane" evidence="19">
    <location>
        <begin position="26"/>
        <end position="285"/>
    </location>
</feature>
<evidence type="ECO:0000259" key="19">
    <source>
        <dbReference type="Pfam" id="PF00361"/>
    </source>
</evidence>
<evidence type="ECO:0000256" key="3">
    <source>
        <dbReference type="ARBA" id="ARBA00007012"/>
    </source>
</evidence>
<evidence type="ECO:0000256" key="4">
    <source>
        <dbReference type="ARBA" id="ARBA00012944"/>
    </source>
</evidence>
<evidence type="ECO:0000256" key="15">
    <source>
        <dbReference type="ARBA" id="ARBA00023128"/>
    </source>
</evidence>
<keyword evidence="8 18" id="KW-0812">Transmembrane</keyword>
<comment type="similarity">
    <text evidence="3 18">Belongs to the complex I subunit 2 family.</text>
</comment>
<feature type="transmembrane region" description="Helical" evidence="18">
    <location>
        <begin position="94"/>
        <end position="116"/>
    </location>
</feature>
<dbReference type="InterPro" id="IPR050175">
    <property type="entry name" value="Complex_I_Subunit_2"/>
</dbReference>
<dbReference type="EMBL" id="KP455290">
    <property type="protein sequence ID" value="AJR19240.1"/>
    <property type="molecule type" value="Genomic_DNA"/>
</dbReference>
<comment type="subcellular location">
    <subcellularLocation>
        <location evidence="2 18">Mitochondrion inner membrane</location>
        <topology evidence="2 18">Multi-pass membrane protein</topology>
    </subcellularLocation>
</comment>
<dbReference type="GO" id="GO:0005743">
    <property type="term" value="C:mitochondrial inner membrane"/>
    <property type="evidence" value="ECO:0007669"/>
    <property type="project" value="UniProtKB-SubCell"/>
</dbReference>
<evidence type="ECO:0000256" key="6">
    <source>
        <dbReference type="ARBA" id="ARBA00022448"/>
    </source>
</evidence>
<gene>
    <name evidence="20" type="primary">ND2</name>
</gene>
<evidence type="ECO:0000256" key="16">
    <source>
        <dbReference type="ARBA" id="ARBA00023136"/>
    </source>
</evidence>
<feature type="transmembrane region" description="Helical" evidence="18">
    <location>
        <begin position="316"/>
        <end position="338"/>
    </location>
</feature>
<keyword evidence="9 18" id="KW-0999">Mitochondrion inner membrane</keyword>
<evidence type="ECO:0000256" key="5">
    <source>
        <dbReference type="ARBA" id="ARBA00021008"/>
    </source>
</evidence>
<keyword evidence="6" id="KW-0813">Transport</keyword>
<evidence type="ECO:0000256" key="13">
    <source>
        <dbReference type="ARBA" id="ARBA00023027"/>
    </source>
</evidence>
<dbReference type="PRINTS" id="PR01436">
    <property type="entry name" value="NADHDHGNASE2"/>
</dbReference>
<feature type="transmembrane region" description="Helical" evidence="18">
    <location>
        <begin position="273"/>
        <end position="295"/>
    </location>
</feature>
<feature type="transmembrane region" description="Helical" evidence="18">
    <location>
        <begin position="200"/>
        <end position="218"/>
    </location>
</feature>
<evidence type="ECO:0000256" key="8">
    <source>
        <dbReference type="ARBA" id="ARBA00022692"/>
    </source>
</evidence>
<evidence type="ECO:0000256" key="7">
    <source>
        <dbReference type="ARBA" id="ARBA00022660"/>
    </source>
</evidence>